<evidence type="ECO:0000256" key="5">
    <source>
        <dbReference type="SAM" id="Coils"/>
    </source>
</evidence>
<keyword evidence="9" id="KW-1185">Reference proteome</keyword>
<feature type="transmembrane region" description="Helical" evidence="6">
    <location>
        <begin position="124"/>
        <end position="143"/>
    </location>
</feature>
<evidence type="ECO:0000259" key="7">
    <source>
        <dbReference type="SMART" id="SM00752"/>
    </source>
</evidence>
<evidence type="ECO:0000313" key="9">
    <source>
        <dbReference type="Proteomes" id="UP000316304"/>
    </source>
</evidence>
<feature type="transmembrane region" description="Helical" evidence="6">
    <location>
        <begin position="253"/>
        <end position="273"/>
    </location>
</feature>
<gene>
    <name evidence="8" type="ORF">Pla52o_04780</name>
</gene>
<dbReference type="PANTHER" id="PTHR39535">
    <property type="entry name" value="SPORULATION-DELAYING PROTEIN SDPB"/>
    <property type="match status" value="1"/>
</dbReference>
<keyword evidence="2 6" id="KW-0812">Transmembrane</keyword>
<evidence type="ECO:0000256" key="3">
    <source>
        <dbReference type="ARBA" id="ARBA00022989"/>
    </source>
</evidence>
<name>A0A5C6CRY4_9BACT</name>
<evidence type="ECO:0000256" key="4">
    <source>
        <dbReference type="ARBA" id="ARBA00023136"/>
    </source>
</evidence>
<dbReference type="RefSeq" id="WP_146592942.1">
    <property type="nucleotide sequence ID" value="NZ_SJPT01000001.1"/>
</dbReference>
<keyword evidence="5" id="KW-0175">Coiled coil</keyword>
<dbReference type="AlphaFoldDB" id="A0A5C6CRY4"/>
<evidence type="ECO:0000256" key="1">
    <source>
        <dbReference type="ARBA" id="ARBA00004127"/>
    </source>
</evidence>
<dbReference type="OrthoDB" id="128729at2"/>
<evidence type="ECO:0000256" key="6">
    <source>
        <dbReference type="SAM" id="Phobius"/>
    </source>
</evidence>
<dbReference type="InterPro" id="IPR052964">
    <property type="entry name" value="Sporulation_signal_mat"/>
</dbReference>
<feature type="transmembrane region" description="Helical" evidence="6">
    <location>
        <begin position="33"/>
        <end position="52"/>
    </location>
</feature>
<feature type="transmembrane region" description="Helical" evidence="6">
    <location>
        <begin position="279"/>
        <end position="312"/>
    </location>
</feature>
<dbReference type="Proteomes" id="UP000316304">
    <property type="component" value="Unassembled WGS sequence"/>
</dbReference>
<protein>
    <recommendedName>
        <fullName evidence="7">HTTM-like domain-containing protein</fullName>
    </recommendedName>
</protein>
<comment type="caution">
    <text evidence="8">The sequence shown here is derived from an EMBL/GenBank/DDBJ whole genome shotgun (WGS) entry which is preliminary data.</text>
</comment>
<comment type="subcellular location">
    <subcellularLocation>
        <location evidence="1">Endomembrane system</location>
        <topology evidence="1">Multi-pass membrane protein</topology>
    </subcellularLocation>
</comment>
<dbReference type="EMBL" id="SJPT01000001">
    <property type="protein sequence ID" value="TWU26625.1"/>
    <property type="molecule type" value="Genomic_DNA"/>
</dbReference>
<dbReference type="GO" id="GO:0012505">
    <property type="term" value="C:endomembrane system"/>
    <property type="evidence" value="ECO:0007669"/>
    <property type="project" value="UniProtKB-SubCell"/>
</dbReference>
<keyword evidence="4 6" id="KW-0472">Membrane</keyword>
<accession>A0A5C6CRY4</accession>
<feature type="coiled-coil region" evidence="5">
    <location>
        <begin position="343"/>
        <end position="388"/>
    </location>
</feature>
<organism evidence="8 9">
    <name type="scientific">Novipirellula galeiformis</name>
    <dbReference type="NCBI Taxonomy" id="2528004"/>
    <lineage>
        <taxon>Bacteria</taxon>
        <taxon>Pseudomonadati</taxon>
        <taxon>Planctomycetota</taxon>
        <taxon>Planctomycetia</taxon>
        <taxon>Pirellulales</taxon>
        <taxon>Pirellulaceae</taxon>
        <taxon>Novipirellula</taxon>
    </lineage>
</organism>
<reference evidence="8 9" key="1">
    <citation type="submission" date="2019-02" db="EMBL/GenBank/DDBJ databases">
        <title>Deep-cultivation of Planctomycetes and their phenomic and genomic characterization uncovers novel biology.</title>
        <authorList>
            <person name="Wiegand S."/>
            <person name="Jogler M."/>
            <person name="Boedeker C."/>
            <person name="Pinto D."/>
            <person name="Vollmers J."/>
            <person name="Rivas-Marin E."/>
            <person name="Kohn T."/>
            <person name="Peeters S.H."/>
            <person name="Heuer A."/>
            <person name="Rast P."/>
            <person name="Oberbeckmann S."/>
            <person name="Bunk B."/>
            <person name="Jeske O."/>
            <person name="Meyerdierks A."/>
            <person name="Storesund J.E."/>
            <person name="Kallscheuer N."/>
            <person name="Luecker S."/>
            <person name="Lage O.M."/>
            <person name="Pohl T."/>
            <person name="Merkel B.J."/>
            <person name="Hornburger P."/>
            <person name="Mueller R.-W."/>
            <person name="Bruemmer F."/>
            <person name="Labrenz M."/>
            <person name="Spormann A.M."/>
            <person name="Op Den Camp H."/>
            <person name="Overmann J."/>
            <person name="Amann R."/>
            <person name="Jetten M.S.M."/>
            <person name="Mascher T."/>
            <person name="Medema M.H."/>
            <person name="Devos D.P."/>
            <person name="Kaster A.-K."/>
            <person name="Ovreas L."/>
            <person name="Rohde M."/>
            <person name="Galperin M.Y."/>
            <person name="Jogler C."/>
        </authorList>
    </citation>
    <scope>NUCLEOTIDE SEQUENCE [LARGE SCALE GENOMIC DNA]</scope>
    <source>
        <strain evidence="8 9">Pla52o</strain>
    </source>
</reference>
<keyword evidence="3 6" id="KW-1133">Transmembrane helix</keyword>
<evidence type="ECO:0000256" key="2">
    <source>
        <dbReference type="ARBA" id="ARBA00022692"/>
    </source>
</evidence>
<evidence type="ECO:0000313" key="8">
    <source>
        <dbReference type="EMBL" id="TWU26625.1"/>
    </source>
</evidence>
<feature type="transmembrane region" description="Helical" evidence="6">
    <location>
        <begin position="96"/>
        <end position="117"/>
    </location>
</feature>
<dbReference type="InterPro" id="IPR011020">
    <property type="entry name" value="HTTM-like"/>
</dbReference>
<feature type="domain" description="HTTM-like" evidence="7">
    <location>
        <begin position="26"/>
        <end position="317"/>
    </location>
</feature>
<dbReference type="PANTHER" id="PTHR39535:SF2">
    <property type="entry name" value="HTTM DOMAIN-CONTAINING PROTEIN"/>
    <property type="match status" value="1"/>
</dbReference>
<sequence>MNVPAMIEIFKAWIGQLFSAWDRFWFTPRYPHVLGILRILTGAMLFYSHLVLATQLGDFLGDHAWINNTIAAQLHDGAFGPADMGRSYLWHLSNPLLLWLHHAATLLITAAFAVGFMTRVTAPAAWFLQIMYLHRLTGTLFGLDQIVTYMAMYLMLTPSGSCYSVDAWLRERFFERRASNRKLVWLLPECRATLAANVGTRLLQLHLCIIYLFGGLAKARGELWWDGTAMWFSVANYEYQSINMTWIGAYPRVFSALTHLTLFWEVFYCALVWPRLTRPIVIVIAVVVHGGIATTLGMATFGMMMIAANFIFIEPKWLLTIQPWLATKMAPLPAVVDGPPQIASRDESEIAAREQRLAEEKEKLKQRVETLKKRERKVRRAAEKLRKRGEVLSEDFDELDEPLELR</sequence>
<dbReference type="SMART" id="SM00752">
    <property type="entry name" value="HTTM"/>
    <property type="match status" value="1"/>
</dbReference>
<proteinExistence type="predicted"/>